<dbReference type="SUPFAM" id="SSF46689">
    <property type="entry name" value="Homeodomain-like"/>
    <property type="match status" value="1"/>
</dbReference>
<dbReference type="GO" id="GO:0003677">
    <property type="term" value="F:DNA binding"/>
    <property type="evidence" value="ECO:0007669"/>
    <property type="project" value="UniProtKB-KW"/>
</dbReference>
<proteinExistence type="predicted"/>
<keyword evidence="7" id="KW-0539">Nucleus</keyword>
<dbReference type="Gene3D" id="1.10.10.60">
    <property type="entry name" value="Homeodomain-like"/>
    <property type="match status" value="2"/>
</dbReference>
<name>A0A9E7EF78_9LILI</name>
<dbReference type="InterPro" id="IPR009057">
    <property type="entry name" value="Homeodomain-like_sf"/>
</dbReference>
<sequence>MPPHPSIVCTNHKQIVVRVRSPFKYQCMFLSIISPGQRVFETPLQALRGKGTGWRICEKPKMNYKKGLWSPDEDQRLRDYILKHGLRCWSAVPAEAGLRRNGKSCRLRWINYLRPGLKRGNFSPEEEETVINLQAKLGNRWSQIAMRLPGRTDNEVKNYWNSYLKKRVTKAQNSDPHGSATSSSDCTNQGPVKHEEEPNSQMISPASQADTGGFSPELTALNGLPKVLLGDCLRANGGDSLHDLGEVMSNPWHSTNSQGEVCGQAPDGTTNGYGGACMYGEMQAQPEALLQIQDNGYFDILFPGSVYDRMDFCDGEF</sequence>
<dbReference type="InterPro" id="IPR051953">
    <property type="entry name" value="Plant_SW-associated_TFs"/>
</dbReference>
<dbReference type="PROSITE" id="PS50090">
    <property type="entry name" value="MYB_LIKE"/>
    <property type="match status" value="2"/>
</dbReference>
<evidence type="ECO:0000313" key="12">
    <source>
        <dbReference type="Proteomes" id="UP001055439"/>
    </source>
</evidence>
<dbReference type="InterPro" id="IPR017930">
    <property type="entry name" value="Myb_dom"/>
</dbReference>
<organism evidence="11 12">
    <name type="scientific">Musa troglodytarum</name>
    <name type="common">fe'i banana</name>
    <dbReference type="NCBI Taxonomy" id="320322"/>
    <lineage>
        <taxon>Eukaryota</taxon>
        <taxon>Viridiplantae</taxon>
        <taxon>Streptophyta</taxon>
        <taxon>Embryophyta</taxon>
        <taxon>Tracheophyta</taxon>
        <taxon>Spermatophyta</taxon>
        <taxon>Magnoliopsida</taxon>
        <taxon>Liliopsida</taxon>
        <taxon>Zingiberales</taxon>
        <taxon>Musaceae</taxon>
        <taxon>Musa</taxon>
    </lineage>
</organism>
<comment type="subcellular location">
    <subcellularLocation>
        <location evidence="1">Nucleus</location>
    </subcellularLocation>
</comment>
<evidence type="ECO:0000256" key="4">
    <source>
        <dbReference type="ARBA" id="ARBA00023125"/>
    </source>
</evidence>
<keyword evidence="3" id="KW-0805">Transcription regulation</keyword>
<feature type="compositionally biased region" description="Polar residues" evidence="8">
    <location>
        <begin position="199"/>
        <end position="210"/>
    </location>
</feature>
<evidence type="ECO:0000256" key="6">
    <source>
        <dbReference type="ARBA" id="ARBA00023163"/>
    </source>
</evidence>
<keyword evidence="6" id="KW-0804">Transcription</keyword>
<reference evidence="11" key="1">
    <citation type="submission" date="2022-05" db="EMBL/GenBank/DDBJ databases">
        <title>The Musa troglodytarum L. genome provides insights into the mechanism of non-climacteric behaviour and enrichment of carotenoids.</title>
        <authorList>
            <person name="Wang J."/>
        </authorList>
    </citation>
    <scope>NUCLEOTIDE SEQUENCE</scope>
    <source>
        <tissue evidence="11">Leaf</tissue>
    </source>
</reference>
<keyword evidence="12" id="KW-1185">Reference proteome</keyword>
<evidence type="ECO:0000256" key="7">
    <source>
        <dbReference type="ARBA" id="ARBA00023242"/>
    </source>
</evidence>
<gene>
    <name evidence="11" type="ORF">MUK42_08764</name>
</gene>
<evidence type="ECO:0000256" key="5">
    <source>
        <dbReference type="ARBA" id="ARBA00023159"/>
    </source>
</evidence>
<evidence type="ECO:0000256" key="3">
    <source>
        <dbReference type="ARBA" id="ARBA00023015"/>
    </source>
</evidence>
<dbReference type="Pfam" id="PF00249">
    <property type="entry name" value="Myb_DNA-binding"/>
    <property type="match status" value="2"/>
</dbReference>
<dbReference type="GO" id="GO:0045893">
    <property type="term" value="P:positive regulation of DNA-templated transcription"/>
    <property type="evidence" value="ECO:0007669"/>
    <property type="project" value="UniProtKB-ARBA"/>
</dbReference>
<dbReference type="EMBL" id="CP097502">
    <property type="protein sequence ID" value="URD76054.1"/>
    <property type="molecule type" value="Genomic_DNA"/>
</dbReference>
<feature type="domain" description="HTH myb-type" evidence="10">
    <location>
        <begin position="114"/>
        <end position="168"/>
    </location>
</feature>
<dbReference type="SMART" id="SM00717">
    <property type="entry name" value="SANT"/>
    <property type="match status" value="2"/>
</dbReference>
<dbReference type="InterPro" id="IPR001005">
    <property type="entry name" value="SANT/Myb"/>
</dbReference>
<feature type="domain" description="Myb-like" evidence="9">
    <location>
        <begin position="114"/>
        <end position="164"/>
    </location>
</feature>
<dbReference type="FunFam" id="1.10.10.60:FF:000077">
    <property type="entry name" value="MYB transcription factor"/>
    <property type="match status" value="1"/>
</dbReference>
<protein>
    <submittedName>
        <fullName evidence="11">Myb-like DNA-binding domain</fullName>
    </submittedName>
</protein>
<feature type="compositionally biased region" description="Polar residues" evidence="8">
    <location>
        <begin position="170"/>
        <end position="190"/>
    </location>
</feature>
<evidence type="ECO:0000256" key="8">
    <source>
        <dbReference type="SAM" id="MobiDB-lite"/>
    </source>
</evidence>
<evidence type="ECO:0000259" key="9">
    <source>
        <dbReference type="PROSITE" id="PS50090"/>
    </source>
</evidence>
<keyword evidence="5" id="KW-0010">Activator</keyword>
<evidence type="ECO:0000256" key="2">
    <source>
        <dbReference type="ARBA" id="ARBA00022737"/>
    </source>
</evidence>
<evidence type="ECO:0000256" key="1">
    <source>
        <dbReference type="ARBA" id="ARBA00004123"/>
    </source>
</evidence>
<dbReference type="PROSITE" id="PS51294">
    <property type="entry name" value="HTH_MYB"/>
    <property type="match status" value="2"/>
</dbReference>
<keyword evidence="2" id="KW-0677">Repeat</keyword>
<keyword evidence="4 11" id="KW-0238">DNA-binding</keyword>
<dbReference type="CDD" id="cd00167">
    <property type="entry name" value="SANT"/>
    <property type="match status" value="2"/>
</dbReference>
<feature type="domain" description="Myb-like" evidence="9">
    <location>
        <begin position="61"/>
        <end position="113"/>
    </location>
</feature>
<dbReference type="FunFam" id="1.10.10.60:FF:000371">
    <property type="entry name" value="MYB transcription factor"/>
    <property type="match status" value="1"/>
</dbReference>
<dbReference type="OrthoDB" id="2143914at2759"/>
<feature type="region of interest" description="Disordered" evidence="8">
    <location>
        <begin position="170"/>
        <end position="217"/>
    </location>
</feature>
<evidence type="ECO:0000313" key="11">
    <source>
        <dbReference type="EMBL" id="URD76054.1"/>
    </source>
</evidence>
<accession>A0A9E7EF78</accession>
<dbReference type="GO" id="GO:0005634">
    <property type="term" value="C:nucleus"/>
    <property type="evidence" value="ECO:0007669"/>
    <property type="project" value="UniProtKB-SubCell"/>
</dbReference>
<dbReference type="PANTHER" id="PTHR47997:SF67">
    <property type="entry name" value="R2R3MYB-DOMAIN PROTEIN"/>
    <property type="match status" value="1"/>
</dbReference>
<dbReference type="AlphaFoldDB" id="A0A9E7EF78"/>
<feature type="domain" description="HTH myb-type" evidence="10">
    <location>
        <begin position="61"/>
        <end position="113"/>
    </location>
</feature>
<dbReference type="PANTHER" id="PTHR47997">
    <property type="entry name" value="MYB DOMAIN PROTEIN 55"/>
    <property type="match status" value="1"/>
</dbReference>
<evidence type="ECO:0000259" key="10">
    <source>
        <dbReference type="PROSITE" id="PS51294"/>
    </source>
</evidence>
<dbReference type="Proteomes" id="UP001055439">
    <property type="component" value="Chromosome 1"/>
</dbReference>